<protein>
    <submittedName>
        <fullName evidence="2">Carboxymuconolactone decarboxylase family protein</fullName>
    </submittedName>
</protein>
<accession>A0A8J7Q8W6</accession>
<dbReference type="Gene3D" id="1.20.1290.10">
    <property type="entry name" value="AhpD-like"/>
    <property type="match status" value="1"/>
</dbReference>
<dbReference type="EMBL" id="JAFREP010000008">
    <property type="protein sequence ID" value="MBO1319084.1"/>
    <property type="molecule type" value="Genomic_DNA"/>
</dbReference>
<evidence type="ECO:0000259" key="1">
    <source>
        <dbReference type="Pfam" id="PF02627"/>
    </source>
</evidence>
<dbReference type="Pfam" id="PF02627">
    <property type="entry name" value="CMD"/>
    <property type="match status" value="1"/>
</dbReference>
<comment type="caution">
    <text evidence="2">The sequence shown here is derived from an EMBL/GenBank/DDBJ whole genome shotgun (WGS) entry which is preliminary data.</text>
</comment>
<reference evidence="2" key="1">
    <citation type="submission" date="2021-03" db="EMBL/GenBank/DDBJ databases">
        <authorList>
            <person name="Wang G."/>
        </authorList>
    </citation>
    <scope>NUCLEOTIDE SEQUENCE</scope>
    <source>
        <strain evidence="2">KCTC 12899</strain>
    </source>
</reference>
<dbReference type="InterPro" id="IPR029032">
    <property type="entry name" value="AhpD-like"/>
</dbReference>
<organism evidence="2 3">
    <name type="scientific">Acanthopleuribacter pedis</name>
    <dbReference type="NCBI Taxonomy" id="442870"/>
    <lineage>
        <taxon>Bacteria</taxon>
        <taxon>Pseudomonadati</taxon>
        <taxon>Acidobacteriota</taxon>
        <taxon>Holophagae</taxon>
        <taxon>Acanthopleuribacterales</taxon>
        <taxon>Acanthopleuribacteraceae</taxon>
        <taxon>Acanthopleuribacter</taxon>
    </lineage>
</organism>
<evidence type="ECO:0000313" key="2">
    <source>
        <dbReference type="EMBL" id="MBO1319084.1"/>
    </source>
</evidence>
<name>A0A8J7Q8W6_9BACT</name>
<feature type="domain" description="Carboxymuconolactone decarboxylase-like" evidence="1">
    <location>
        <begin position="16"/>
        <end position="95"/>
    </location>
</feature>
<dbReference type="InterPro" id="IPR003779">
    <property type="entry name" value="CMD-like"/>
</dbReference>
<dbReference type="AlphaFoldDB" id="A0A8J7Q8W6"/>
<evidence type="ECO:0000313" key="3">
    <source>
        <dbReference type="Proteomes" id="UP000664417"/>
    </source>
</evidence>
<dbReference type="Proteomes" id="UP000664417">
    <property type="component" value="Unassembled WGS sequence"/>
</dbReference>
<keyword evidence="3" id="KW-1185">Reference proteome</keyword>
<dbReference type="RefSeq" id="WP_207858904.1">
    <property type="nucleotide sequence ID" value="NZ_JAFREP010000008.1"/>
</dbReference>
<sequence>MDRIPKTYQKFAERHPEVLAAYDALNEQVKSGDALSEEECALIKLAISIGAGMDGAMASQTRKAYKSGIAPEKLEQVAVLALPTLGLPRMMQAFKTIRGVVERFEVGEEPKA</sequence>
<gene>
    <name evidence="2" type="ORF">J3U88_11495</name>
</gene>
<proteinExistence type="predicted"/>
<dbReference type="GO" id="GO:0051920">
    <property type="term" value="F:peroxiredoxin activity"/>
    <property type="evidence" value="ECO:0007669"/>
    <property type="project" value="InterPro"/>
</dbReference>
<dbReference type="SUPFAM" id="SSF69118">
    <property type="entry name" value="AhpD-like"/>
    <property type="match status" value="1"/>
</dbReference>